<evidence type="ECO:0000256" key="2">
    <source>
        <dbReference type="ARBA" id="ARBA00009047"/>
    </source>
</evidence>
<name>A0AA46E018_9FUSO</name>
<gene>
    <name evidence="12" type="ORF">EV215_0044</name>
</gene>
<dbReference type="PROSITE" id="PS50928">
    <property type="entry name" value="ABC_TM1"/>
    <property type="match status" value="1"/>
</dbReference>
<dbReference type="EMBL" id="SOBG01000001">
    <property type="protein sequence ID" value="TDT72256.1"/>
    <property type="molecule type" value="Genomic_DNA"/>
</dbReference>
<proteinExistence type="inferred from homology"/>
<dbReference type="InterPro" id="IPR000515">
    <property type="entry name" value="MetI-like"/>
</dbReference>
<comment type="subcellular location">
    <subcellularLocation>
        <location evidence="1 9">Cell membrane</location>
        <topology evidence="1 9">Multi-pass membrane protein</topology>
    </subcellularLocation>
</comment>
<dbReference type="Gene3D" id="1.20.58.370">
    <property type="entry name" value="MalF N-terminal region-like"/>
    <property type="match status" value="1"/>
</dbReference>
<keyword evidence="3 9" id="KW-0813">Transport</keyword>
<dbReference type="CDD" id="cd06261">
    <property type="entry name" value="TM_PBP2"/>
    <property type="match status" value="1"/>
</dbReference>
<evidence type="ECO:0000256" key="3">
    <source>
        <dbReference type="ARBA" id="ARBA00022448"/>
    </source>
</evidence>
<dbReference type="PANTHER" id="PTHR47314:SF1">
    <property type="entry name" value="MALTOSE_MALTODEXTRIN TRANSPORT SYSTEM PERMEASE PROTEIN MALF"/>
    <property type="match status" value="1"/>
</dbReference>
<dbReference type="Gene3D" id="1.10.3720.10">
    <property type="entry name" value="MetI-like"/>
    <property type="match status" value="1"/>
</dbReference>
<dbReference type="GO" id="GO:0015423">
    <property type="term" value="F:ABC-type maltose transporter activity"/>
    <property type="evidence" value="ECO:0007669"/>
    <property type="project" value="TreeGrafter"/>
</dbReference>
<keyword evidence="8 9" id="KW-0472">Membrane</keyword>
<dbReference type="SUPFAM" id="SSF161098">
    <property type="entry name" value="MetI-like"/>
    <property type="match status" value="1"/>
</dbReference>
<evidence type="ECO:0000256" key="7">
    <source>
        <dbReference type="ARBA" id="ARBA00022989"/>
    </source>
</evidence>
<feature type="transmembrane region" description="Helical" evidence="9">
    <location>
        <begin position="395"/>
        <end position="415"/>
    </location>
</feature>
<dbReference type="Proteomes" id="UP000294678">
    <property type="component" value="Unassembled WGS sequence"/>
</dbReference>
<dbReference type="InterPro" id="IPR035906">
    <property type="entry name" value="MetI-like_sf"/>
</dbReference>
<feature type="transmembrane region" description="Helical" evidence="9">
    <location>
        <begin position="196"/>
        <end position="223"/>
    </location>
</feature>
<feature type="transmembrane region" description="Helical" evidence="9">
    <location>
        <begin position="20"/>
        <end position="40"/>
    </location>
</feature>
<feature type="transmembrane region" description="Helical" evidence="9">
    <location>
        <begin position="235"/>
        <end position="256"/>
    </location>
</feature>
<evidence type="ECO:0000256" key="5">
    <source>
        <dbReference type="ARBA" id="ARBA00022597"/>
    </source>
</evidence>
<dbReference type="RefSeq" id="WP_134111788.1">
    <property type="nucleotide sequence ID" value="NZ_SOBG01000001.1"/>
</dbReference>
<evidence type="ECO:0000259" key="11">
    <source>
        <dbReference type="PROSITE" id="PS50928"/>
    </source>
</evidence>
<evidence type="ECO:0000313" key="12">
    <source>
        <dbReference type="EMBL" id="TDT72256.1"/>
    </source>
</evidence>
<keyword evidence="4 10" id="KW-1003">Cell membrane</keyword>
<evidence type="ECO:0000256" key="9">
    <source>
        <dbReference type="RuleBase" id="RU363032"/>
    </source>
</evidence>
<evidence type="ECO:0000313" key="13">
    <source>
        <dbReference type="Proteomes" id="UP000294678"/>
    </source>
</evidence>
<feature type="transmembrane region" description="Helical" evidence="9">
    <location>
        <begin position="74"/>
        <end position="96"/>
    </location>
</feature>
<keyword evidence="13" id="KW-1185">Reference proteome</keyword>
<feature type="transmembrane region" description="Helical" evidence="9">
    <location>
        <begin position="281"/>
        <end position="303"/>
    </location>
</feature>
<dbReference type="GO" id="GO:0042956">
    <property type="term" value="P:maltodextrin transmembrane transport"/>
    <property type="evidence" value="ECO:0007669"/>
    <property type="project" value="TreeGrafter"/>
</dbReference>
<dbReference type="InterPro" id="IPR035277">
    <property type="entry name" value="MalF_N"/>
</dbReference>
<evidence type="ECO:0000256" key="1">
    <source>
        <dbReference type="ARBA" id="ARBA00004651"/>
    </source>
</evidence>
<dbReference type="PANTHER" id="PTHR47314">
    <property type="entry name" value="MALTOSE/MALTODEXTRIN TRANSPORT SYSTEM PERMEASE PROTEIN MALF"/>
    <property type="match status" value="1"/>
</dbReference>
<comment type="similarity">
    <text evidence="2 10">Belongs to the binding-protein-dependent transport system permease family. MalFG subfamily.</text>
</comment>
<reference evidence="12 13" key="1">
    <citation type="submission" date="2019-03" db="EMBL/GenBank/DDBJ databases">
        <title>Genomic Encyclopedia of Type Strains, Phase IV (KMG-IV): sequencing the most valuable type-strain genomes for metagenomic binning, comparative biology and taxonomic classification.</title>
        <authorList>
            <person name="Goeker M."/>
        </authorList>
    </citation>
    <scope>NUCLEOTIDE SEQUENCE [LARGE SCALE GENOMIC DNA]</scope>
    <source>
        <strain evidence="12 13">DSM 100055</strain>
    </source>
</reference>
<accession>A0AA46E018</accession>
<feature type="transmembrane region" description="Helical" evidence="9">
    <location>
        <begin position="137"/>
        <end position="157"/>
    </location>
</feature>
<evidence type="ECO:0000256" key="8">
    <source>
        <dbReference type="ARBA" id="ARBA00023136"/>
    </source>
</evidence>
<protein>
    <recommendedName>
        <fullName evidence="10">Maltose/maltodextrin transport system permease protein</fullName>
    </recommendedName>
</protein>
<feature type="domain" description="ABC transmembrane type-1" evidence="11">
    <location>
        <begin position="197"/>
        <end position="416"/>
    </location>
</feature>
<keyword evidence="5 10" id="KW-0762">Sugar transport</keyword>
<dbReference type="Pfam" id="PF00528">
    <property type="entry name" value="BPD_transp_1"/>
    <property type="match status" value="1"/>
</dbReference>
<organism evidence="12 13">
    <name type="scientific">Hypnocyclicus thermotrophus</name>
    <dbReference type="NCBI Taxonomy" id="1627895"/>
    <lineage>
        <taxon>Bacteria</taxon>
        <taxon>Fusobacteriati</taxon>
        <taxon>Fusobacteriota</taxon>
        <taxon>Fusobacteriia</taxon>
        <taxon>Fusobacteriales</taxon>
        <taxon>Fusobacteriaceae</taxon>
        <taxon>Hypnocyclicus</taxon>
    </lineage>
</organism>
<sequence>MKRKQLTTIFSIVVMGGGHFVNKFFLKGLFFFFIGLTFIYNLPGILQNTAGLISLGDTPQTVKGFDIIQGDHSILMMFDGVISVILFIFYALVYFYSIKDARRIAEQIEKGETILRGKDYLIHFYEENFPKIMLTPAILGTIFFTALPILITIMIAFTNYSAPNHLPPKSLVDWVGFQNFINIIKLKSWAGTFGRLAGWTVIWAVATTFLNYAGGLVLALLTAKKGIKFKGFWRSIFVLPYAVPAFISLLVFRLMFSGVGPVNNMLASFGLEKIPFFTDPLLAKIMVILINTWAGAPYFMILISGSLTNISSSLYEAAEIDGATRYEQFRHITLPLLLFQTAPVLILSFAYNFNNFGAIYLLTDGNPVNSSLKYAGETDILVTWLYKLTLDHQQYGMAGVISIILFAFIASISLYNFTRSKSFKEEDMI</sequence>
<feature type="transmembrane region" description="Helical" evidence="9">
    <location>
        <begin position="334"/>
        <end position="353"/>
    </location>
</feature>
<dbReference type="AlphaFoldDB" id="A0AA46E018"/>
<keyword evidence="6 9" id="KW-0812">Transmembrane</keyword>
<evidence type="ECO:0000256" key="4">
    <source>
        <dbReference type="ARBA" id="ARBA00022475"/>
    </source>
</evidence>
<evidence type="ECO:0000256" key="6">
    <source>
        <dbReference type="ARBA" id="ARBA00022692"/>
    </source>
</evidence>
<keyword evidence="7 9" id="KW-1133">Transmembrane helix</keyword>
<comment type="function">
    <text evidence="10">Part of the ABC transporter complex MalEFGK involved in maltose/maltodextrin import. Probably responsible for the translocation of the substrate across the membrane.</text>
</comment>
<dbReference type="SUPFAM" id="SSF160964">
    <property type="entry name" value="MalF N-terminal region-like"/>
    <property type="match status" value="1"/>
</dbReference>
<evidence type="ECO:0000256" key="10">
    <source>
        <dbReference type="RuleBase" id="RU367050"/>
    </source>
</evidence>
<comment type="caution">
    <text evidence="12">The sequence shown here is derived from an EMBL/GenBank/DDBJ whole genome shotgun (WGS) entry which is preliminary data.</text>
</comment>
<dbReference type="GO" id="GO:1990060">
    <property type="term" value="C:maltose transport complex"/>
    <property type="evidence" value="ECO:0007669"/>
    <property type="project" value="TreeGrafter"/>
</dbReference>